<name>B1T3L7_9BURK</name>
<dbReference type="InterPro" id="IPR054156">
    <property type="entry name" value="YxaF_TetR_C"/>
</dbReference>
<dbReference type="PATRIC" id="fig|396597.7.peg.5750"/>
<dbReference type="SUPFAM" id="SSF48498">
    <property type="entry name" value="Tetracyclin repressor-like, C-terminal domain"/>
    <property type="match status" value="1"/>
</dbReference>
<accession>B1T3L7</accession>
<dbReference type="InterPro" id="IPR036271">
    <property type="entry name" value="Tet_transcr_reg_TetR-rel_C_sf"/>
</dbReference>
<dbReference type="SUPFAM" id="SSF46689">
    <property type="entry name" value="Homeodomain-like"/>
    <property type="match status" value="1"/>
</dbReference>
<dbReference type="Gene3D" id="1.10.357.10">
    <property type="entry name" value="Tetracycline Repressor, domain 2"/>
    <property type="match status" value="1"/>
</dbReference>
<dbReference type="PANTHER" id="PTHR47506:SF7">
    <property type="entry name" value="TRANSCRIPTIONAL REGULATORY PROTEIN"/>
    <property type="match status" value="1"/>
</dbReference>
<dbReference type="PROSITE" id="PS50977">
    <property type="entry name" value="HTH_TETR_2"/>
    <property type="match status" value="1"/>
</dbReference>
<proteinExistence type="predicted"/>
<evidence type="ECO:0000256" key="1">
    <source>
        <dbReference type="ARBA" id="ARBA00023015"/>
    </source>
</evidence>
<evidence type="ECO:0000256" key="4">
    <source>
        <dbReference type="PROSITE-ProRule" id="PRU00335"/>
    </source>
</evidence>
<dbReference type="EMBL" id="ABLK01000060">
    <property type="protein sequence ID" value="EDT41840.1"/>
    <property type="molecule type" value="Genomic_DNA"/>
</dbReference>
<gene>
    <name evidence="6" type="ORF">BamMEX5DRAFT_2383</name>
</gene>
<protein>
    <submittedName>
        <fullName evidence="6">Putative transcriptional regulator, TetR family</fullName>
    </submittedName>
</protein>
<dbReference type="Gene3D" id="1.10.10.60">
    <property type="entry name" value="Homeodomain-like"/>
    <property type="match status" value="1"/>
</dbReference>
<dbReference type="Proteomes" id="UP000004814">
    <property type="component" value="Unassembled WGS sequence"/>
</dbReference>
<feature type="domain" description="HTH tetR-type" evidence="5">
    <location>
        <begin position="1"/>
        <end position="33"/>
    </location>
</feature>
<reference evidence="6 7" key="1">
    <citation type="submission" date="2008-03" db="EMBL/GenBank/DDBJ databases">
        <title>Sequencing of the draft genome and assembly of Burkholderia ambifaria MEX-5.</title>
        <authorList>
            <consortium name="US DOE Joint Genome Institute (JGI-PGF)"/>
            <person name="Copeland A."/>
            <person name="Lucas S."/>
            <person name="Lapidus A."/>
            <person name="Glavina del Rio T."/>
            <person name="Dalin E."/>
            <person name="Tice H."/>
            <person name="Bruce D."/>
            <person name="Goodwin L."/>
            <person name="Pitluck S."/>
            <person name="Larimer F."/>
            <person name="Land M.L."/>
            <person name="Hauser L."/>
            <person name="Tiedje J."/>
            <person name="Richardson P."/>
        </authorList>
    </citation>
    <scope>NUCLEOTIDE SEQUENCE [LARGE SCALE GENOMIC DNA]</scope>
    <source>
        <strain evidence="6 7">MEX-5</strain>
    </source>
</reference>
<evidence type="ECO:0000256" key="3">
    <source>
        <dbReference type="ARBA" id="ARBA00023163"/>
    </source>
</evidence>
<comment type="caution">
    <text evidence="6">The sequence shown here is derived from an EMBL/GenBank/DDBJ whole genome shotgun (WGS) entry which is preliminary data.</text>
</comment>
<keyword evidence="2 4" id="KW-0238">DNA-binding</keyword>
<sequence>MSEAGLTHGGFYRHFESKNQLLTEAFELGLSSVVDSLSELARKADGKAGFASMVNSYVSKAHRDNAAGGCPFAGMGSELARADELTREAATLGLERMVEILAKHIGSDEAKDDTSHAMFALSAMVGAITLSRIVSDPKTSDALLKTVKRHLVEL</sequence>
<dbReference type="InterPro" id="IPR001647">
    <property type="entry name" value="HTH_TetR"/>
</dbReference>
<organism evidence="6 7">
    <name type="scientific">Burkholderia ambifaria MEX-5</name>
    <dbReference type="NCBI Taxonomy" id="396597"/>
    <lineage>
        <taxon>Bacteria</taxon>
        <taxon>Pseudomonadati</taxon>
        <taxon>Pseudomonadota</taxon>
        <taxon>Betaproteobacteria</taxon>
        <taxon>Burkholderiales</taxon>
        <taxon>Burkholderiaceae</taxon>
        <taxon>Burkholderia</taxon>
        <taxon>Burkholderia cepacia complex</taxon>
    </lineage>
</organism>
<evidence type="ECO:0000259" key="5">
    <source>
        <dbReference type="PROSITE" id="PS50977"/>
    </source>
</evidence>
<dbReference type="GO" id="GO:0003677">
    <property type="term" value="F:DNA binding"/>
    <property type="evidence" value="ECO:0007669"/>
    <property type="project" value="UniProtKB-UniRule"/>
</dbReference>
<dbReference type="PANTHER" id="PTHR47506">
    <property type="entry name" value="TRANSCRIPTIONAL REGULATORY PROTEIN"/>
    <property type="match status" value="1"/>
</dbReference>
<dbReference type="InterPro" id="IPR009057">
    <property type="entry name" value="Homeodomain-like_sf"/>
</dbReference>
<dbReference type="Pfam" id="PF21993">
    <property type="entry name" value="TetR_C_13_2"/>
    <property type="match status" value="1"/>
</dbReference>
<keyword evidence="3" id="KW-0804">Transcription</keyword>
<evidence type="ECO:0000256" key="2">
    <source>
        <dbReference type="ARBA" id="ARBA00023125"/>
    </source>
</evidence>
<keyword evidence="1" id="KW-0805">Transcription regulation</keyword>
<evidence type="ECO:0000313" key="7">
    <source>
        <dbReference type="Proteomes" id="UP000004814"/>
    </source>
</evidence>
<evidence type="ECO:0000313" key="6">
    <source>
        <dbReference type="EMBL" id="EDT41840.1"/>
    </source>
</evidence>
<comment type="caution">
    <text evidence="4">Lacks conserved residue(s) required for the propagation of feature annotation.</text>
</comment>
<dbReference type="AlphaFoldDB" id="B1T3L7"/>